<dbReference type="GO" id="GO:0005840">
    <property type="term" value="C:ribosome"/>
    <property type="evidence" value="ECO:0007669"/>
    <property type="project" value="UniProtKB-KW"/>
</dbReference>
<dbReference type="EMBL" id="DTHJ01000130">
    <property type="protein sequence ID" value="HHS63146.1"/>
    <property type="molecule type" value="Genomic_DNA"/>
</dbReference>
<evidence type="ECO:0000256" key="7">
    <source>
        <dbReference type="HAMAP-Rule" id="MF_00503"/>
    </source>
</evidence>
<evidence type="ECO:0000259" key="9">
    <source>
        <dbReference type="PROSITE" id="PS00651"/>
    </source>
</evidence>
<keyword evidence="8" id="KW-0175">Coiled coil</keyword>
<protein>
    <recommendedName>
        <fullName evidence="6 7">Large ribosomal subunit protein bL9</fullName>
    </recommendedName>
</protein>
<dbReference type="InterPro" id="IPR000244">
    <property type="entry name" value="Ribosomal_bL9"/>
</dbReference>
<dbReference type="HAMAP" id="MF_00503">
    <property type="entry name" value="Ribosomal_bL9"/>
    <property type="match status" value="1"/>
</dbReference>
<dbReference type="NCBIfam" id="TIGR00158">
    <property type="entry name" value="L9"/>
    <property type="match status" value="1"/>
</dbReference>
<dbReference type="PROSITE" id="PS00651">
    <property type="entry name" value="RIBOSOMAL_L9"/>
    <property type="match status" value="1"/>
</dbReference>
<dbReference type="Gene3D" id="3.40.5.10">
    <property type="entry name" value="Ribosomal protein L9, N-terminal domain"/>
    <property type="match status" value="1"/>
</dbReference>
<dbReference type="GO" id="GO:0003735">
    <property type="term" value="F:structural constituent of ribosome"/>
    <property type="evidence" value="ECO:0007669"/>
    <property type="project" value="InterPro"/>
</dbReference>
<evidence type="ECO:0000256" key="2">
    <source>
        <dbReference type="ARBA" id="ARBA00022730"/>
    </source>
</evidence>
<dbReference type="SUPFAM" id="SSF55653">
    <property type="entry name" value="Ribosomal protein L9 C-domain"/>
    <property type="match status" value="1"/>
</dbReference>
<comment type="function">
    <text evidence="7">Binds to the 23S rRNA.</text>
</comment>
<gene>
    <name evidence="7" type="primary">rplI</name>
    <name evidence="10" type="ORF">ENV70_06005</name>
</gene>
<dbReference type="InterPro" id="IPR036791">
    <property type="entry name" value="Ribosomal_bL9_C_sf"/>
</dbReference>
<evidence type="ECO:0000256" key="5">
    <source>
        <dbReference type="ARBA" id="ARBA00023274"/>
    </source>
</evidence>
<dbReference type="Pfam" id="PF03948">
    <property type="entry name" value="Ribosomal_L9_C"/>
    <property type="match status" value="1"/>
</dbReference>
<dbReference type="InterPro" id="IPR020070">
    <property type="entry name" value="Ribosomal_bL9_N"/>
</dbReference>
<dbReference type="GO" id="GO:1990904">
    <property type="term" value="C:ribonucleoprotein complex"/>
    <property type="evidence" value="ECO:0007669"/>
    <property type="project" value="UniProtKB-KW"/>
</dbReference>
<keyword evidence="2 7" id="KW-0699">rRNA-binding</keyword>
<comment type="caution">
    <text evidence="10">The sequence shown here is derived from an EMBL/GenBank/DDBJ whole genome shotgun (WGS) entry which is preliminary data.</text>
</comment>
<dbReference type="GO" id="GO:0006412">
    <property type="term" value="P:translation"/>
    <property type="evidence" value="ECO:0007669"/>
    <property type="project" value="UniProtKB-UniRule"/>
</dbReference>
<dbReference type="InterPro" id="IPR036935">
    <property type="entry name" value="Ribosomal_bL9_N_sf"/>
</dbReference>
<evidence type="ECO:0000256" key="6">
    <source>
        <dbReference type="ARBA" id="ARBA00035292"/>
    </source>
</evidence>
<dbReference type="SUPFAM" id="SSF55658">
    <property type="entry name" value="L9 N-domain-like"/>
    <property type="match status" value="1"/>
</dbReference>
<evidence type="ECO:0000256" key="8">
    <source>
        <dbReference type="SAM" id="Coils"/>
    </source>
</evidence>
<accession>A0A7C6EK87</accession>
<dbReference type="InterPro" id="IPR020069">
    <property type="entry name" value="Ribosomal_bL9_C"/>
</dbReference>
<organism evidence="10">
    <name type="scientific">candidate division WOR-3 bacterium</name>
    <dbReference type="NCBI Taxonomy" id="2052148"/>
    <lineage>
        <taxon>Bacteria</taxon>
        <taxon>Bacteria division WOR-3</taxon>
    </lineage>
</organism>
<dbReference type="Gene3D" id="3.10.430.100">
    <property type="entry name" value="Ribosomal protein L9, C-terminal domain"/>
    <property type="match status" value="1"/>
</dbReference>
<keyword evidence="4 7" id="KW-0689">Ribosomal protein</keyword>
<keyword evidence="3 7" id="KW-0694">RNA-binding</keyword>
<comment type="similarity">
    <text evidence="1 7">Belongs to the bacterial ribosomal protein bL9 family.</text>
</comment>
<reference evidence="10" key="1">
    <citation type="journal article" date="2020" name="mSystems">
        <title>Genome- and Community-Level Interaction Insights into Carbon Utilization and Element Cycling Functions of Hydrothermarchaeota in Hydrothermal Sediment.</title>
        <authorList>
            <person name="Zhou Z."/>
            <person name="Liu Y."/>
            <person name="Xu W."/>
            <person name="Pan J."/>
            <person name="Luo Z.H."/>
            <person name="Li M."/>
        </authorList>
    </citation>
    <scope>NUCLEOTIDE SEQUENCE [LARGE SCALE GENOMIC DNA]</scope>
    <source>
        <strain evidence="10">SpSt-783</strain>
    </source>
</reference>
<dbReference type="InterPro" id="IPR009027">
    <property type="entry name" value="Ribosomal_bL9/RNase_H1_N"/>
</dbReference>
<dbReference type="AlphaFoldDB" id="A0A7C6EK87"/>
<evidence type="ECO:0000313" key="10">
    <source>
        <dbReference type="EMBL" id="HHS63146.1"/>
    </source>
</evidence>
<name>A0A7C6EK87_UNCW3</name>
<dbReference type="Pfam" id="PF01281">
    <property type="entry name" value="Ribosomal_L9_N"/>
    <property type="match status" value="1"/>
</dbReference>
<dbReference type="InterPro" id="IPR020594">
    <property type="entry name" value="Ribosomal_bL9_bac/chp"/>
</dbReference>
<dbReference type="PANTHER" id="PTHR21368">
    <property type="entry name" value="50S RIBOSOMAL PROTEIN L9"/>
    <property type="match status" value="1"/>
</dbReference>
<proteinExistence type="inferred from homology"/>
<evidence type="ECO:0000256" key="3">
    <source>
        <dbReference type="ARBA" id="ARBA00022884"/>
    </source>
</evidence>
<dbReference type="GO" id="GO:0019843">
    <property type="term" value="F:rRNA binding"/>
    <property type="evidence" value="ECO:0007669"/>
    <property type="project" value="UniProtKB-UniRule"/>
</dbReference>
<sequence>MKVILTKDVAKLGKRNDIVEVKDGYARNYLFPNKLAIPATKGNITGLEKAKRRFSQGIEKVRKLSEQIAEKINNLNIKAAIKTGIDGKSFGSINPKDIVELLKAENIEIDKKQIELDEPIKHPGIYDITVRLPQQVTAVFKLVVVEEEKS</sequence>
<keyword evidence="5 7" id="KW-0687">Ribonucleoprotein</keyword>
<evidence type="ECO:0000256" key="1">
    <source>
        <dbReference type="ARBA" id="ARBA00010605"/>
    </source>
</evidence>
<feature type="coiled-coil region" evidence="8">
    <location>
        <begin position="47"/>
        <end position="78"/>
    </location>
</feature>
<feature type="domain" description="Ribosomal protein L9" evidence="9">
    <location>
        <begin position="13"/>
        <end position="40"/>
    </location>
</feature>
<evidence type="ECO:0000256" key="4">
    <source>
        <dbReference type="ARBA" id="ARBA00022980"/>
    </source>
</evidence>